<dbReference type="Proteomes" id="UP001461498">
    <property type="component" value="Unassembled WGS sequence"/>
</dbReference>
<evidence type="ECO:0000313" key="2">
    <source>
        <dbReference type="Proteomes" id="UP001461498"/>
    </source>
</evidence>
<keyword evidence="2" id="KW-1185">Reference proteome</keyword>
<dbReference type="AlphaFoldDB" id="A0AAW1DBG0"/>
<protein>
    <submittedName>
        <fullName evidence="1">Uncharacterized protein</fullName>
    </submittedName>
</protein>
<organism evidence="1 2">
    <name type="scientific">Rhynocoris fuscipes</name>
    <dbReference type="NCBI Taxonomy" id="488301"/>
    <lineage>
        <taxon>Eukaryota</taxon>
        <taxon>Metazoa</taxon>
        <taxon>Ecdysozoa</taxon>
        <taxon>Arthropoda</taxon>
        <taxon>Hexapoda</taxon>
        <taxon>Insecta</taxon>
        <taxon>Pterygota</taxon>
        <taxon>Neoptera</taxon>
        <taxon>Paraneoptera</taxon>
        <taxon>Hemiptera</taxon>
        <taxon>Heteroptera</taxon>
        <taxon>Panheteroptera</taxon>
        <taxon>Cimicomorpha</taxon>
        <taxon>Reduviidae</taxon>
        <taxon>Harpactorinae</taxon>
        <taxon>Harpactorini</taxon>
        <taxon>Rhynocoris</taxon>
    </lineage>
</organism>
<accession>A0AAW1DBG0</accession>
<gene>
    <name evidence="1" type="ORF">O3M35_007293</name>
</gene>
<comment type="caution">
    <text evidence="1">The sequence shown here is derived from an EMBL/GenBank/DDBJ whole genome shotgun (WGS) entry which is preliminary data.</text>
</comment>
<reference evidence="1 2" key="1">
    <citation type="submission" date="2022-12" db="EMBL/GenBank/DDBJ databases">
        <title>Chromosome-level genome assembly of true bugs.</title>
        <authorList>
            <person name="Ma L."/>
            <person name="Li H."/>
        </authorList>
    </citation>
    <scope>NUCLEOTIDE SEQUENCE [LARGE SCALE GENOMIC DNA]</scope>
    <source>
        <strain evidence="1">Lab_2022b</strain>
    </source>
</reference>
<dbReference type="EMBL" id="JAPXFL010000004">
    <property type="protein sequence ID" value="KAK9507440.1"/>
    <property type="molecule type" value="Genomic_DNA"/>
</dbReference>
<proteinExistence type="predicted"/>
<evidence type="ECO:0000313" key="1">
    <source>
        <dbReference type="EMBL" id="KAK9507440.1"/>
    </source>
</evidence>
<sequence>MISCDWSKFHRFVRLINYSHLKKHSPHCHLRIRGQYYTYPDYSELSEKFKREYSEPRGPTCCCHKRRGGALANFNMATDRPLQSKKPRAQARTNT</sequence>
<name>A0AAW1DBG0_9HEMI</name>